<dbReference type="AlphaFoldDB" id="A0A068RNZ9"/>
<evidence type="ECO:0000256" key="5">
    <source>
        <dbReference type="ARBA" id="ARBA00023136"/>
    </source>
</evidence>
<dbReference type="VEuPathDB" id="FungiDB:LCOR_02397.1"/>
<evidence type="ECO:0000256" key="7">
    <source>
        <dbReference type="SAM" id="Phobius"/>
    </source>
</evidence>
<feature type="region of interest" description="Disordered" evidence="6">
    <location>
        <begin position="478"/>
        <end position="511"/>
    </location>
</feature>
<feature type="transmembrane region" description="Helical" evidence="7">
    <location>
        <begin position="156"/>
        <end position="178"/>
    </location>
</feature>
<feature type="transmembrane region" description="Helical" evidence="7">
    <location>
        <begin position="102"/>
        <end position="120"/>
    </location>
</feature>
<dbReference type="SUPFAM" id="SSF103473">
    <property type="entry name" value="MFS general substrate transporter"/>
    <property type="match status" value="1"/>
</dbReference>
<reference evidence="8" key="1">
    <citation type="submission" date="2013-08" db="EMBL/GenBank/DDBJ databases">
        <title>Gene expansion shapes genome architecture in the human pathogen Lichtheimia corymbifera: an evolutionary genomics analysis in the ancient terrestrial Mucorales (Mucoromycotina).</title>
        <authorList>
            <person name="Schwartze V.U."/>
            <person name="Winter S."/>
            <person name="Shelest E."/>
            <person name="Marcet-Houben M."/>
            <person name="Horn F."/>
            <person name="Wehner S."/>
            <person name="Hoffmann K."/>
            <person name="Riege K."/>
            <person name="Sammeth M."/>
            <person name="Nowrousian M."/>
            <person name="Valiante V."/>
            <person name="Linde J."/>
            <person name="Jacobsen I.D."/>
            <person name="Marz M."/>
            <person name="Brakhage A.A."/>
            <person name="Gabaldon T."/>
            <person name="Bocker S."/>
            <person name="Voigt K."/>
        </authorList>
    </citation>
    <scope>NUCLEOTIDE SEQUENCE [LARGE SCALE GENOMIC DNA]</scope>
    <source>
        <strain evidence="8">FSU 9682</strain>
    </source>
</reference>
<evidence type="ECO:0000313" key="9">
    <source>
        <dbReference type="Proteomes" id="UP000027586"/>
    </source>
</evidence>
<comment type="subcellular location">
    <subcellularLocation>
        <location evidence="1">Membrane</location>
        <topology evidence="1">Multi-pass membrane protein</topology>
    </subcellularLocation>
</comment>
<proteinExistence type="predicted"/>
<dbReference type="PANTHER" id="PTHR43791:SF97">
    <property type="entry name" value="ALLANTOATE TRANSPORTER, PUTATIVE (AFU_ORTHOLOGUE AFUA_1G14700)-RELATED"/>
    <property type="match status" value="1"/>
</dbReference>
<dbReference type="EMBL" id="CBTN010000007">
    <property type="protein sequence ID" value="CDH50691.1"/>
    <property type="molecule type" value="Genomic_DNA"/>
</dbReference>
<dbReference type="STRING" id="1263082.A0A068RNZ9"/>
<comment type="caution">
    <text evidence="8">The sequence shown here is derived from an EMBL/GenBank/DDBJ whole genome shotgun (WGS) entry which is preliminary data.</text>
</comment>
<keyword evidence="9" id="KW-1185">Reference proteome</keyword>
<feature type="transmembrane region" description="Helical" evidence="7">
    <location>
        <begin position="132"/>
        <end position="150"/>
    </location>
</feature>
<evidence type="ECO:0000256" key="2">
    <source>
        <dbReference type="ARBA" id="ARBA00022448"/>
    </source>
</evidence>
<dbReference type="OrthoDB" id="6730379at2759"/>
<dbReference type="Pfam" id="PF07690">
    <property type="entry name" value="MFS_1"/>
    <property type="match status" value="1"/>
</dbReference>
<name>A0A068RNZ9_9FUNG</name>
<feature type="transmembrane region" description="Helical" evidence="7">
    <location>
        <begin position="226"/>
        <end position="247"/>
    </location>
</feature>
<protein>
    <submittedName>
        <fullName evidence="8">Mfs allantoate transporter</fullName>
    </submittedName>
</protein>
<evidence type="ECO:0000313" key="8">
    <source>
        <dbReference type="EMBL" id="CDH50691.1"/>
    </source>
</evidence>
<keyword evidence="3 7" id="KW-0812">Transmembrane</keyword>
<feature type="transmembrane region" description="Helical" evidence="7">
    <location>
        <begin position="451"/>
        <end position="469"/>
    </location>
</feature>
<keyword evidence="2" id="KW-0813">Transport</keyword>
<feature type="transmembrane region" description="Helical" evidence="7">
    <location>
        <begin position="418"/>
        <end position="439"/>
    </location>
</feature>
<sequence>MTHCHTTNVIDNDTITKYILCCGKQQPQGDDSHSLKRTTPCCVLNTQSTKSEEEKKLVRKINWTLMPFICLLVAIQYFDKTLLSFTAVLGIYEDTGITHDQFGWLGAVFYGGFLLTQFSNQYLLQRLPISKYVGTVCVVWGITLGCHALARNFAQLAVLRCLLGFWEGVTYPAVFLLISTHYRRSEQTAWFGIIVIMNAMSSFIGSLIMFGIGLLDGWYGLRAWKWAMIFWGCITSGFGILLFLFLADQPKSRWFRLTSEQEKIVDERVLDNSVIRNTKVKSDQIIEALREPRLYACILISLLQNLQNGALQTFTSQIIHSMGFSRLITVIMSIPISVSVVVVMTTAILLSRWLNDICYVAAASHASLALLGIILLVVLPIGPVQLLGLILASLSGTSFAFIQTFISSNCAGYSKKIFYTGMSMIAYCAGNFTGPLLMFEEDAPRYIRATITYAMADVAVVLLFVYLRVTSSREKKRRQELKNKGLISPPPPNRDEMDLTDKEDLNFVYRP</sequence>
<accession>A0A068RNZ9</accession>
<dbReference type="GO" id="GO:0016020">
    <property type="term" value="C:membrane"/>
    <property type="evidence" value="ECO:0007669"/>
    <property type="project" value="UniProtKB-SubCell"/>
</dbReference>
<keyword evidence="5 7" id="KW-0472">Membrane</keyword>
<dbReference type="GO" id="GO:0022857">
    <property type="term" value="F:transmembrane transporter activity"/>
    <property type="evidence" value="ECO:0007669"/>
    <property type="project" value="InterPro"/>
</dbReference>
<organism evidence="8 9">
    <name type="scientific">Lichtheimia corymbifera JMRC:FSU:9682</name>
    <dbReference type="NCBI Taxonomy" id="1263082"/>
    <lineage>
        <taxon>Eukaryota</taxon>
        <taxon>Fungi</taxon>
        <taxon>Fungi incertae sedis</taxon>
        <taxon>Mucoromycota</taxon>
        <taxon>Mucoromycotina</taxon>
        <taxon>Mucoromycetes</taxon>
        <taxon>Mucorales</taxon>
        <taxon>Lichtheimiaceae</taxon>
        <taxon>Lichtheimia</taxon>
    </lineage>
</organism>
<feature type="compositionally biased region" description="Basic and acidic residues" evidence="6">
    <location>
        <begin position="493"/>
        <end position="505"/>
    </location>
</feature>
<feature type="transmembrane region" description="Helical" evidence="7">
    <location>
        <begin position="327"/>
        <end position="350"/>
    </location>
</feature>
<dbReference type="Proteomes" id="UP000027586">
    <property type="component" value="Unassembled WGS sequence"/>
</dbReference>
<feature type="transmembrane region" description="Helical" evidence="7">
    <location>
        <begin position="190"/>
        <end position="214"/>
    </location>
</feature>
<dbReference type="PANTHER" id="PTHR43791">
    <property type="entry name" value="PERMEASE-RELATED"/>
    <property type="match status" value="1"/>
</dbReference>
<keyword evidence="4 7" id="KW-1133">Transmembrane helix</keyword>
<dbReference type="InterPro" id="IPR036259">
    <property type="entry name" value="MFS_trans_sf"/>
</dbReference>
<evidence type="ECO:0000256" key="4">
    <source>
        <dbReference type="ARBA" id="ARBA00022989"/>
    </source>
</evidence>
<evidence type="ECO:0000256" key="3">
    <source>
        <dbReference type="ARBA" id="ARBA00022692"/>
    </source>
</evidence>
<gene>
    <name evidence="8" type="ORF">LCOR_02397.1</name>
</gene>
<evidence type="ECO:0000256" key="6">
    <source>
        <dbReference type="SAM" id="MobiDB-lite"/>
    </source>
</evidence>
<feature type="transmembrane region" description="Helical" evidence="7">
    <location>
        <begin position="61"/>
        <end position="78"/>
    </location>
</feature>
<evidence type="ECO:0000256" key="1">
    <source>
        <dbReference type="ARBA" id="ARBA00004141"/>
    </source>
</evidence>
<dbReference type="InterPro" id="IPR011701">
    <property type="entry name" value="MFS"/>
</dbReference>
<dbReference type="Gene3D" id="1.20.1250.20">
    <property type="entry name" value="MFS general substrate transporter like domains"/>
    <property type="match status" value="1"/>
</dbReference>